<dbReference type="PROSITE" id="PS00108">
    <property type="entry name" value="PROTEIN_KINASE_ST"/>
    <property type="match status" value="1"/>
</dbReference>
<evidence type="ECO:0000256" key="5">
    <source>
        <dbReference type="ARBA" id="ARBA00022840"/>
    </source>
</evidence>
<keyword evidence="3" id="KW-0547">Nucleotide-binding</keyword>
<dbReference type="Pfam" id="PF00069">
    <property type="entry name" value="Pkinase"/>
    <property type="match status" value="1"/>
</dbReference>
<keyword evidence="4" id="KW-0418">Kinase</keyword>
<evidence type="ECO:0000313" key="7">
    <source>
        <dbReference type="Proteomes" id="UP000694867"/>
    </source>
</evidence>
<evidence type="ECO:0000256" key="1">
    <source>
        <dbReference type="ARBA" id="ARBA00022527"/>
    </source>
</evidence>
<evidence type="ECO:0000256" key="3">
    <source>
        <dbReference type="ARBA" id="ARBA00022741"/>
    </source>
</evidence>
<dbReference type="InterPro" id="IPR011009">
    <property type="entry name" value="Kinase-like_dom_sf"/>
</dbReference>
<dbReference type="SUPFAM" id="SSF56112">
    <property type="entry name" value="Protein kinase-like (PK-like)"/>
    <property type="match status" value="1"/>
</dbReference>
<sequence length="374" mass="43632">MGIRYSLISSEERAQAQSEELIREARLRPFKLGDLFRNKQKKYKKELLTARSRFQSRFEANACPKEQLENFRNLGYVSRGAFGIVFKVKYLRDGRVFALKQQPKQSFNEANRPRALKEKKVQYALQNHFVLELVFAFQDAENLYLISPYAEHGDLERFMGAGRLSERVVKLLGAQMILGLEYLHSCDVCYRDLKPNNVFIFEDGYLKLGDFGLAKMMRQEDTTYTFTGSPRYMAPEMFLEDGYQRIVDFYALGVTLFECLYDQLPFAGRNWSDPPAEGRKVIPKFPEHVDEESSAFDFFCWLLADNPNFRLGVRHGVNGIKEHPFFDGVEFKYFISKRARLRVLLPPINPAFVEREQSWPRPSGLEDIDPFIHF</sequence>
<keyword evidence="1" id="KW-0723">Serine/threonine-protein kinase</keyword>
<feature type="domain" description="Protein kinase" evidence="6">
    <location>
        <begin position="71"/>
        <end position="326"/>
    </location>
</feature>
<dbReference type="GO" id="GO:0005524">
    <property type="term" value="F:ATP binding"/>
    <property type="evidence" value="ECO:0007669"/>
    <property type="project" value="UniProtKB-KW"/>
</dbReference>
<evidence type="ECO:0000259" key="6">
    <source>
        <dbReference type="PROSITE" id="PS50011"/>
    </source>
</evidence>
<dbReference type="AlphaFoldDB" id="A0AAJ6QR49"/>
<dbReference type="Gene3D" id="3.30.200.20">
    <property type="entry name" value="Phosphorylase Kinase, domain 1"/>
    <property type="match status" value="1"/>
</dbReference>
<dbReference type="InterPro" id="IPR008271">
    <property type="entry name" value="Ser/Thr_kinase_AS"/>
</dbReference>
<dbReference type="Proteomes" id="UP000694867">
    <property type="component" value="Unplaced"/>
</dbReference>
<proteinExistence type="predicted"/>
<dbReference type="GeneID" id="100898351"/>
<dbReference type="PANTHER" id="PTHR24353:SF37">
    <property type="entry name" value="CAMP-DEPENDENT PROTEIN KINASE CATALYTIC SUBUNIT PRKX"/>
    <property type="match status" value="1"/>
</dbReference>
<dbReference type="GO" id="GO:0004691">
    <property type="term" value="F:cAMP-dependent protein kinase activity"/>
    <property type="evidence" value="ECO:0007669"/>
    <property type="project" value="TreeGrafter"/>
</dbReference>
<reference evidence="8" key="1">
    <citation type="submission" date="2025-08" db="UniProtKB">
        <authorList>
            <consortium name="RefSeq"/>
        </authorList>
    </citation>
    <scope>IDENTIFICATION</scope>
</reference>
<dbReference type="GO" id="GO:0005952">
    <property type="term" value="C:cAMP-dependent protein kinase complex"/>
    <property type="evidence" value="ECO:0007669"/>
    <property type="project" value="TreeGrafter"/>
</dbReference>
<dbReference type="InterPro" id="IPR000719">
    <property type="entry name" value="Prot_kinase_dom"/>
</dbReference>
<dbReference type="Gene3D" id="1.10.510.10">
    <property type="entry name" value="Transferase(Phosphotransferase) domain 1"/>
    <property type="match status" value="1"/>
</dbReference>
<name>A0AAJ6QR49_9ACAR</name>
<keyword evidence="5" id="KW-0067">ATP-binding</keyword>
<organism evidence="7 8">
    <name type="scientific">Galendromus occidentalis</name>
    <name type="common">western predatory mite</name>
    <dbReference type="NCBI Taxonomy" id="34638"/>
    <lineage>
        <taxon>Eukaryota</taxon>
        <taxon>Metazoa</taxon>
        <taxon>Ecdysozoa</taxon>
        <taxon>Arthropoda</taxon>
        <taxon>Chelicerata</taxon>
        <taxon>Arachnida</taxon>
        <taxon>Acari</taxon>
        <taxon>Parasitiformes</taxon>
        <taxon>Mesostigmata</taxon>
        <taxon>Gamasina</taxon>
        <taxon>Phytoseioidea</taxon>
        <taxon>Phytoseiidae</taxon>
        <taxon>Typhlodrominae</taxon>
        <taxon>Galendromus</taxon>
    </lineage>
</organism>
<keyword evidence="7" id="KW-1185">Reference proteome</keyword>
<protein>
    <submittedName>
        <fullName evidence="8">cAMP-dependent protein kinase catalytic subunit gamma-like</fullName>
    </submittedName>
</protein>
<dbReference type="PANTHER" id="PTHR24353">
    <property type="entry name" value="CYCLIC NUCLEOTIDE-DEPENDENT PROTEIN KINASE"/>
    <property type="match status" value="1"/>
</dbReference>
<dbReference type="SMART" id="SM00220">
    <property type="entry name" value="S_TKc"/>
    <property type="match status" value="1"/>
</dbReference>
<accession>A0AAJ6QR49</accession>
<evidence type="ECO:0000256" key="4">
    <source>
        <dbReference type="ARBA" id="ARBA00022777"/>
    </source>
</evidence>
<gene>
    <name evidence="8" type="primary">LOC100898351</name>
</gene>
<evidence type="ECO:0000313" key="8">
    <source>
        <dbReference type="RefSeq" id="XP_003741337.1"/>
    </source>
</evidence>
<dbReference type="PROSITE" id="PS50011">
    <property type="entry name" value="PROTEIN_KINASE_DOM"/>
    <property type="match status" value="1"/>
</dbReference>
<dbReference type="RefSeq" id="XP_003741337.1">
    <property type="nucleotide sequence ID" value="XM_003741289.1"/>
</dbReference>
<evidence type="ECO:0000256" key="2">
    <source>
        <dbReference type="ARBA" id="ARBA00022679"/>
    </source>
</evidence>
<keyword evidence="2" id="KW-0808">Transferase</keyword>
<dbReference type="KEGG" id="goe:100898351"/>